<dbReference type="Proteomes" id="UP001454036">
    <property type="component" value="Unassembled WGS sequence"/>
</dbReference>
<feature type="region of interest" description="Disordered" evidence="1">
    <location>
        <begin position="1"/>
        <end position="22"/>
    </location>
</feature>
<evidence type="ECO:0000256" key="1">
    <source>
        <dbReference type="SAM" id="MobiDB-lite"/>
    </source>
</evidence>
<dbReference type="EMBL" id="BAABME010002010">
    <property type="protein sequence ID" value="GAA0152585.1"/>
    <property type="molecule type" value="Genomic_DNA"/>
</dbReference>
<feature type="compositionally biased region" description="Basic and acidic residues" evidence="1">
    <location>
        <begin position="1"/>
        <end position="14"/>
    </location>
</feature>
<reference evidence="2 3" key="1">
    <citation type="submission" date="2024-01" db="EMBL/GenBank/DDBJ databases">
        <title>The complete chloroplast genome sequence of Lithospermum erythrorhizon: insights into the phylogenetic relationship among Boraginaceae species and the maternal lineages of purple gromwells.</title>
        <authorList>
            <person name="Okada T."/>
            <person name="Watanabe K."/>
        </authorList>
    </citation>
    <scope>NUCLEOTIDE SEQUENCE [LARGE SCALE GENOMIC DNA]</scope>
</reference>
<accession>A0AAV3PQK1</accession>
<dbReference type="AlphaFoldDB" id="A0AAV3PQK1"/>
<evidence type="ECO:0000313" key="3">
    <source>
        <dbReference type="Proteomes" id="UP001454036"/>
    </source>
</evidence>
<comment type="caution">
    <text evidence="2">The sequence shown here is derived from an EMBL/GenBank/DDBJ whole genome shotgun (WGS) entry which is preliminary data.</text>
</comment>
<organism evidence="2 3">
    <name type="scientific">Lithospermum erythrorhizon</name>
    <name type="common">Purple gromwell</name>
    <name type="synonym">Lithospermum officinale var. erythrorhizon</name>
    <dbReference type="NCBI Taxonomy" id="34254"/>
    <lineage>
        <taxon>Eukaryota</taxon>
        <taxon>Viridiplantae</taxon>
        <taxon>Streptophyta</taxon>
        <taxon>Embryophyta</taxon>
        <taxon>Tracheophyta</taxon>
        <taxon>Spermatophyta</taxon>
        <taxon>Magnoliopsida</taxon>
        <taxon>eudicotyledons</taxon>
        <taxon>Gunneridae</taxon>
        <taxon>Pentapetalae</taxon>
        <taxon>asterids</taxon>
        <taxon>lamiids</taxon>
        <taxon>Boraginales</taxon>
        <taxon>Boraginaceae</taxon>
        <taxon>Boraginoideae</taxon>
        <taxon>Lithospermeae</taxon>
        <taxon>Lithospermum</taxon>
    </lineage>
</organism>
<sequence length="87" mass="9892">MEHVSRERNREADRQSQLSTAEYGTLLDSTMVEWVANESFRMKKVMDSAPEGEGGPPGPWYQAIMEFLGTGVFPEIPWSPTKFRGRV</sequence>
<gene>
    <name evidence="2" type="ORF">LIER_11027</name>
</gene>
<name>A0AAV3PQK1_LITER</name>
<proteinExistence type="predicted"/>
<keyword evidence="3" id="KW-1185">Reference proteome</keyword>
<protein>
    <submittedName>
        <fullName evidence="2">Uncharacterized protein</fullName>
    </submittedName>
</protein>
<evidence type="ECO:0000313" key="2">
    <source>
        <dbReference type="EMBL" id="GAA0152585.1"/>
    </source>
</evidence>